<dbReference type="GO" id="GO:0016887">
    <property type="term" value="F:ATP hydrolysis activity"/>
    <property type="evidence" value="ECO:0007669"/>
    <property type="project" value="InterPro"/>
</dbReference>
<dbReference type="STRING" id="485916.Dtox_0940"/>
<evidence type="ECO:0000256" key="7">
    <source>
        <dbReference type="ARBA" id="ARBA00022840"/>
    </source>
</evidence>
<feature type="transmembrane region" description="Helical" evidence="10">
    <location>
        <begin position="396"/>
        <end position="415"/>
    </location>
</feature>
<dbReference type="InterPro" id="IPR039421">
    <property type="entry name" value="Type_1_exporter"/>
</dbReference>
<keyword evidence="4 10" id="KW-0812">Transmembrane</keyword>
<dbReference type="GO" id="GO:0005524">
    <property type="term" value="F:ATP binding"/>
    <property type="evidence" value="ECO:0007669"/>
    <property type="project" value="UniProtKB-KW"/>
</dbReference>
<dbReference type="GO" id="GO:0008234">
    <property type="term" value="F:cysteine-type peptidase activity"/>
    <property type="evidence" value="ECO:0007669"/>
    <property type="project" value="UniProtKB-KW"/>
</dbReference>
<dbReference type="KEGG" id="dae:Dtox_0940"/>
<dbReference type="OrthoDB" id="9771903at2"/>
<evidence type="ECO:0000256" key="10">
    <source>
        <dbReference type="SAM" id="Phobius"/>
    </source>
</evidence>
<keyword evidence="6" id="KW-0788">Thiol protease</keyword>
<dbReference type="HOGENOM" id="CLU_000604_84_3_9"/>
<evidence type="ECO:0000256" key="2">
    <source>
        <dbReference type="ARBA" id="ARBA00022448"/>
    </source>
</evidence>
<evidence type="ECO:0000256" key="8">
    <source>
        <dbReference type="ARBA" id="ARBA00022989"/>
    </source>
</evidence>
<protein>
    <submittedName>
        <fullName evidence="13">ABC transporter related</fullName>
    </submittedName>
</protein>
<dbReference type="RefSeq" id="WP_015756548.1">
    <property type="nucleotide sequence ID" value="NC_013216.1"/>
</dbReference>
<dbReference type="PROSITE" id="PS50893">
    <property type="entry name" value="ABC_TRANSPORTER_2"/>
    <property type="match status" value="1"/>
</dbReference>
<dbReference type="GO" id="GO:0005886">
    <property type="term" value="C:plasma membrane"/>
    <property type="evidence" value="ECO:0007669"/>
    <property type="project" value="UniProtKB-SubCell"/>
</dbReference>
<evidence type="ECO:0000256" key="4">
    <source>
        <dbReference type="ARBA" id="ARBA00022692"/>
    </source>
</evidence>
<keyword evidence="5" id="KW-0547">Nucleotide-binding</keyword>
<evidence type="ECO:0000256" key="6">
    <source>
        <dbReference type="ARBA" id="ARBA00022807"/>
    </source>
</evidence>
<keyword evidence="8 10" id="KW-1133">Transmembrane helix</keyword>
<dbReference type="Proteomes" id="UP000002217">
    <property type="component" value="Chromosome"/>
</dbReference>
<dbReference type="NCBIfam" id="TIGR03797">
    <property type="entry name" value="NHLM_micro_ABC2"/>
    <property type="match status" value="1"/>
</dbReference>
<evidence type="ECO:0000313" key="14">
    <source>
        <dbReference type="Proteomes" id="UP000002217"/>
    </source>
</evidence>
<keyword evidence="2" id="KW-0813">Transport</keyword>
<evidence type="ECO:0000259" key="11">
    <source>
        <dbReference type="PROSITE" id="PS50893"/>
    </source>
</evidence>
<dbReference type="Gene3D" id="3.40.50.300">
    <property type="entry name" value="P-loop containing nucleotide triphosphate hydrolases"/>
    <property type="match status" value="1"/>
</dbReference>
<evidence type="ECO:0000313" key="13">
    <source>
        <dbReference type="EMBL" id="ACV61833.1"/>
    </source>
</evidence>
<keyword evidence="6" id="KW-0645">Protease</keyword>
<keyword evidence="3" id="KW-1003">Cell membrane</keyword>
<dbReference type="InterPro" id="IPR011527">
    <property type="entry name" value="ABC1_TM_dom"/>
</dbReference>
<evidence type="ECO:0000259" key="12">
    <source>
        <dbReference type="PROSITE" id="PS50929"/>
    </source>
</evidence>
<organism evidence="13 14">
    <name type="scientific">Desulfofarcimen acetoxidans (strain ATCC 49208 / DSM 771 / KCTC 5769 / VKM B-1644 / 5575)</name>
    <name type="common">Desulfotomaculum acetoxidans</name>
    <dbReference type="NCBI Taxonomy" id="485916"/>
    <lineage>
        <taxon>Bacteria</taxon>
        <taxon>Bacillati</taxon>
        <taxon>Bacillota</taxon>
        <taxon>Clostridia</taxon>
        <taxon>Eubacteriales</taxon>
        <taxon>Peptococcaceae</taxon>
        <taxon>Desulfofarcimen</taxon>
    </lineage>
</organism>
<dbReference type="GO" id="GO:0140359">
    <property type="term" value="F:ABC-type transporter activity"/>
    <property type="evidence" value="ECO:0007669"/>
    <property type="project" value="InterPro"/>
</dbReference>
<keyword evidence="7" id="KW-0067">ATP-binding</keyword>
<dbReference type="InterPro" id="IPR017871">
    <property type="entry name" value="ABC_transporter-like_CS"/>
</dbReference>
<dbReference type="InterPro" id="IPR027417">
    <property type="entry name" value="P-loop_NTPase"/>
</dbReference>
<dbReference type="Pfam" id="PF00664">
    <property type="entry name" value="ABC_membrane"/>
    <property type="match status" value="1"/>
</dbReference>
<dbReference type="Gene3D" id="1.20.1560.10">
    <property type="entry name" value="ABC transporter type 1, transmembrane domain"/>
    <property type="match status" value="1"/>
</dbReference>
<dbReference type="FunFam" id="3.40.50.300:FF:000299">
    <property type="entry name" value="ABC transporter ATP-binding protein/permease"/>
    <property type="match status" value="1"/>
</dbReference>
<feature type="transmembrane region" description="Helical" evidence="10">
    <location>
        <begin position="582"/>
        <end position="602"/>
    </location>
</feature>
<dbReference type="GO" id="GO:0034040">
    <property type="term" value="F:ATPase-coupled lipid transmembrane transporter activity"/>
    <property type="evidence" value="ECO:0007669"/>
    <property type="project" value="TreeGrafter"/>
</dbReference>
<keyword evidence="14" id="KW-1185">Reference proteome</keyword>
<accession>C8W366</accession>
<feature type="transmembrane region" description="Helical" evidence="10">
    <location>
        <begin position="469"/>
        <end position="492"/>
    </location>
</feature>
<dbReference type="SUPFAM" id="SSF90123">
    <property type="entry name" value="ABC transporter transmembrane region"/>
    <property type="match status" value="1"/>
</dbReference>
<evidence type="ECO:0000256" key="5">
    <source>
        <dbReference type="ARBA" id="ARBA00022741"/>
    </source>
</evidence>
<comment type="subcellular location">
    <subcellularLocation>
        <location evidence="1">Cell membrane</location>
        <topology evidence="1">Multi-pass membrane protein</topology>
    </subcellularLocation>
</comment>
<dbReference type="SMART" id="SM00382">
    <property type="entry name" value="AAA"/>
    <property type="match status" value="1"/>
</dbReference>
<dbReference type="InterPro" id="IPR036640">
    <property type="entry name" value="ABC1_TM_sf"/>
</dbReference>
<proteinExistence type="predicted"/>
<dbReference type="InterPro" id="IPR022515">
    <property type="entry name" value="NHPM_micro_ABC2"/>
</dbReference>
<feature type="domain" description="ABC transporter" evidence="11">
    <location>
        <begin position="672"/>
        <end position="905"/>
    </location>
</feature>
<dbReference type="PROSITE" id="PS50929">
    <property type="entry name" value="ABC_TM1F"/>
    <property type="match status" value="1"/>
</dbReference>
<dbReference type="PANTHER" id="PTHR24221:SF654">
    <property type="entry name" value="ATP-BINDING CASSETTE SUB-FAMILY B MEMBER 6"/>
    <property type="match status" value="1"/>
</dbReference>
<gene>
    <name evidence="13" type="ordered locus">Dtox_0940</name>
</gene>
<reference evidence="13 14" key="1">
    <citation type="journal article" date="2009" name="Stand. Genomic Sci.">
        <title>Complete genome sequence of Desulfotomaculum acetoxidans type strain (5575).</title>
        <authorList>
            <person name="Spring S."/>
            <person name="Lapidus A."/>
            <person name="Schroder M."/>
            <person name="Gleim D."/>
            <person name="Sims D."/>
            <person name="Meincke L."/>
            <person name="Glavina Del Rio T."/>
            <person name="Tice H."/>
            <person name="Copeland A."/>
            <person name="Cheng J.F."/>
            <person name="Lucas S."/>
            <person name="Chen F."/>
            <person name="Nolan M."/>
            <person name="Bruce D."/>
            <person name="Goodwin L."/>
            <person name="Pitluck S."/>
            <person name="Ivanova N."/>
            <person name="Mavromatis K."/>
            <person name="Mikhailova N."/>
            <person name="Pati A."/>
            <person name="Chen A."/>
            <person name="Palaniappan K."/>
            <person name="Land M."/>
            <person name="Hauser L."/>
            <person name="Chang Y.J."/>
            <person name="Jeffries C.D."/>
            <person name="Chain P."/>
            <person name="Saunders E."/>
            <person name="Brettin T."/>
            <person name="Detter J.C."/>
            <person name="Goker M."/>
            <person name="Bristow J."/>
            <person name="Eisen J.A."/>
            <person name="Markowitz V."/>
            <person name="Hugenholtz P."/>
            <person name="Kyrpides N.C."/>
            <person name="Klenk H.P."/>
            <person name="Han C."/>
        </authorList>
    </citation>
    <scope>NUCLEOTIDE SEQUENCE [LARGE SCALE GENOMIC DNA]</scope>
    <source>
        <strain evidence="14">ATCC 49208 / DSM 771 / VKM B-1644</strain>
    </source>
</reference>
<dbReference type="AlphaFoldDB" id="C8W366"/>
<dbReference type="PROSITE" id="PS00211">
    <property type="entry name" value="ABC_TRANSPORTER_1"/>
    <property type="match status" value="1"/>
</dbReference>
<feature type="domain" description="ABC transmembrane type-1" evidence="12">
    <location>
        <begin position="360"/>
        <end position="640"/>
    </location>
</feature>
<keyword evidence="6" id="KW-0378">Hydrolase</keyword>
<evidence type="ECO:0000256" key="3">
    <source>
        <dbReference type="ARBA" id="ARBA00022475"/>
    </source>
</evidence>
<dbReference type="InterPro" id="IPR003439">
    <property type="entry name" value="ABC_transporter-like_ATP-bd"/>
</dbReference>
<dbReference type="Pfam" id="PF00005">
    <property type="entry name" value="ABC_tran"/>
    <property type="match status" value="1"/>
</dbReference>
<dbReference type="SUPFAM" id="SSF52540">
    <property type="entry name" value="P-loop containing nucleoside triphosphate hydrolases"/>
    <property type="match status" value="1"/>
</dbReference>
<evidence type="ECO:0000256" key="9">
    <source>
        <dbReference type="ARBA" id="ARBA00023136"/>
    </source>
</evidence>
<dbReference type="EMBL" id="CP001720">
    <property type="protein sequence ID" value="ACV61833.1"/>
    <property type="molecule type" value="Genomic_DNA"/>
</dbReference>
<evidence type="ECO:0000256" key="1">
    <source>
        <dbReference type="ARBA" id="ARBA00004651"/>
    </source>
</evidence>
<feature type="transmembrane region" description="Helical" evidence="10">
    <location>
        <begin position="362"/>
        <end position="384"/>
    </location>
</feature>
<dbReference type="eggNOG" id="COG2274">
    <property type="taxonomic scope" value="Bacteria"/>
</dbReference>
<sequence>MKINPDYFFAKGTRIVLEGNNPLLITDPGKVWMVEQGKAVAFSVRITEGINLGKRSFLSEVAERGVIFGVKPAGEEQTALLLTGLPGTRLLQIDLASFNQLTKRSADKAMPARLLGDWVNALVQDTAAGEMLEIKILPATEEVIWVKHSTFGDGLITLDQFHSLAMQTIIDRRQKQKQAEKQRFKEKEENNRLFFDNALKGILSVADPGQAGDVLEDDVKDDSLLAACRLVGRAMKIEIISPSRTGERMAAKDLLGNIANASHIRTRQVALKGEWYKQDNGPLLAYLEEDNRPVALLPLSPSQYRLHDPAGKTIMTVDEQIAARVKPFAVAFYRPFPNKALSLRDILTFGLENCWKRDLATVLLMGLLGGLLGMVIPIATGIVFDTIIPGGDKAQLLQIAFVLVAGALAGFLFQLTRSLAMLRLEGRMDGAVQAAVWDRLLSLPVPFFKEYTSGELAMRAMGISQIRKLLSGVVITTIISSLFSVFNFGLLFYYNFRLAGVATVLIVMAVVVDAIFQFSQIRCRRQGVDISNKIAGLVLQLIGSVAKLRVAGAEKRAFYLWSRQFTGLRNIIFKSRILVNRLAVFDSVFPIITSIVIFYFLVGVEHNTMGAGNFVAFNSALTSFITATVALFQSFSSINEIIPLYEKVKPILQALPEYDDSKSDPGELTGAIEVSHVSFRYKQEAPLVIDNVSLQIQAGEYIGIVGTSGSGKSTLFRILLGFEKPESGQVFYNGQALDNLDIRSVRRQLGVVLQNGQLMSGDIFTNIVGANIYLTMDDVWEAVRMAGLEQDIKAMPMGMHTVVSEGVATLSGGQRQRLLIARAIVNRPKIIYFDEATSALDNRSQSIVSESLDRLRATRVVIAHRLSTVIKCDRIIVLDKGKVIENGSYEHLMERGGAFAELAKRQLA</sequence>
<dbReference type="PANTHER" id="PTHR24221">
    <property type="entry name" value="ATP-BINDING CASSETTE SUB-FAMILY B"/>
    <property type="match status" value="1"/>
</dbReference>
<feature type="transmembrane region" description="Helical" evidence="10">
    <location>
        <begin position="614"/>
        <end position="632"/>
    </location>
</feature>
<name>C8W366_DESAS</name>
<keyword evidence="9 10" id="KW-0472">Membrane</keyword>
<feature type="transmembrane region" description="Helical" evidence="10">
    <location>
        <begin position="498"/>
        <end position="516"/>
    </location>
</feature>
<dbReference type="InterPro" id="IPR003593">
    <property type="entry name" value="AAA+_ATPase"/>
</dbReference>